<dbReference type="PROSITE" id="PS00086">
    <property type="entry name" value="CYTOCHROME_P450"/>
    <property type="match status" value="1"/>
</dbReference>
<dbReference type="VEuPathDB" id="FungiDB:PYU1_G006242"/>
<keyword evidence="7" id="KW-1133">Transmembrane helix</keyword>
<evidence type="ECO:0000256" key="1">
    <source>
        <dbReference type="ARBA" id="ARBA00010617"/>
    </source>
</evidence>
<comment type="similarity">
    <text evidence="1 6">Belongs to the cytochrome P450 family.</text>
</comment>
<keyword evidence="4 5" id="KW-0408">Iron</keyword>
<reference evidence="9" key="1">
    <citation type="journal article" date="2010" name="Genome Biol.">
        <title>Genome sequence of the necrotrophic plant pathogen Pythium ultimum reveals original pathogenicity mechanisms and effector repertoire.</title>
        <authorList>
            <person name="Levesque C.A."/>
            <person name="Brouwer H."/>
            <person name="Cano L."/>
            <person name="Hamilton J.P."/>
            <person name="Holt C."/>
            <person name="Huitema E."/>
            <person name="Raffaele S."/>
            <person name="Robideau G.P."/>
            <person name="Thines M."/>
            <person name="Win J."/>
            <person name="Zerillo M.M."/>
            <person name="Beakes G.W."/>
            <person name="Boore J.L."/>
            <person name="Busam D."/>
            <person name="Dumas B."/>
            <person name="Ferriera S."/>
            <person name="Fuerstenberg S.I."/>
            <person name="Gachon C.M."/>
            <person name="Gaulin E."/>
            <person name="Govers F."/>
            <person name="Grenville-Briggs L."/>
            <person name="Horner N."/>
            <person name="Hostetler J."/>
            <person name="Jiang R.H."/>
            <person name="Johnson J."/>
            <person name="Krajaejun T."/>
            <person name="Lin H."/>
            <person name="Meijer H.J."/>
            <person name="Moore B."/>
            <person name="Morris P."/>
            <person name="Phuntmart V."/>
            <person name="Puiu D."/>
            <person name="Shetty J."/>
            <person name="Stajich J.E."/>
            <person name="Tripathy S."/>
            <person name="Wawra S."/>
            <person name="van West P."/>
            <person name="Whitty B.R."/>
            <person name="Coutinho P.M."/>
            <person name="Henrissat B."/>
            <person name="Martin F."/>
            <person name="Thomas P.D."/>
            <person name="Tyler B.M."/>
            <person name="De Vries R.P."/>
            <person name="Kamoun S."/>
            <person name="Yandell M."/>
            <person name="Tisserat N."/>
            <person name="Buell C.R."/>
        </authorList>
    </citation>
    <scope>NUCLEOTIDE SEQUENCE</scope>
    <source>
        <strain evidence="9">DAOM:BR144</strain>
    </source>
</reference>
<keyword evidence="6" id="KW-0503">Monooxygenase</keyword>
<feature type="transmembrane region" description="Helical" evidence="7">
    <location>
        <begin position="7"/>
        <end position="32"/>
    </location>
</feature>
<name>K3WMR2_GLOUD</name>
<dbReference type="InterPro" id="IPR002401">
    <property type="entry name" value="Cyt_P450_E_grp-I"/>
</dbReference>
<dbReference type="InterPro" id="IPR001128">
    <property type="entry name" value="Cyt_P450"/>
</dbReference>
<comment type="cofactor">
    <cofactor evidence="5">
        <name>heme</name>
        <dbReference type="ChEBI" id="CHEBI:30413"/>
    </cofactor>
</comment>
<evidence type="ECO:0000256" key="7">
    <source>
        <dbReference type="SAM" id="Phobius"/>
    </source>
</evidence>
<evidence type="ECO:0000256" key="2">
    <source>
        <dbReference type="ARBA" id="ARBA00022723"/>
    </source>
</evidence>
<evidence type="ECO:0008006" key="10">
    <source>
        <dbReference type="Google" id="ProtNLM"/>
    </source>
</evidence>
<dbReference type="InParanoid" id="K3WMR2"/>
<dbReference type="EnsemblProtists" id="PYU1_T006254">
    <property type="protein sequence ID" value="PYU1_T006254"/>
    <property type="gene ID" value="PYU1_G006242"/>
</dbReference>
<evidence type="ECO:0000256" key="6">
    <source>
        <dbReference type="RuleBase" id="RU000461"/>
    </source>
</evidence>
<reference evidence="8" key="3">
    <citation type="submission" date="2015-02" db="UniProtKB">
        <authorList>
            <consortium name="EnsemblProtists"/>
        </authorList>
    </citation>
    <scope>IDENTIFICATION</scope>
    <source>
        <strain evidence="8">DAOM BR144</strain>
    </source>
</reference>
<dbReference type="PANTHER" id="PTHR24296">
    <property type="entry name" value="CYTOCHROME P450"/>
    <property type="match status" value="1"/>
</dbReference>
<dbReference type="PRINTS" id="PR00385">
    <property type="entry name" value="P450"/>
</dbReference>
<dbReference type="CDD" id="cd11064">
    <property type="entry name" value="CYP86A"/>
    <property type="match status" value="1"/>
</dbReference>
<protein>
    <recommendedName>
        <fullName evidence="10">Cytochrome P450</fullName>
    </recommendedName>
</protein>
<dbReference type="GO" id="GO:0005506">
    <property type="term" value="F:iron ion binding"/>
    <property type="evidence" value="ECO:0007669"/>
    <property type="project" value="InterPro"/>
</dbReference>
<feature type="binding site" description="axial binding residue" evidence="5">
    <location>
        <position position="485"/>
    </location>
    <ligand>
        <name>heme</name>
        <dbReference type="ChEBI" id="CHEBI:30413"/>
    </ligand>
    <ligandPart>
        <name>Fe</name>
        <dbReference type="ChEBI" id="CHEBI:18248"/>
    </ligandPart>
</feature>
<evidence type="ECO:0000256" key="3">
    <source>
        <dbReference type="ARBA" id="ARBA00023002"/>
    </source>
</evidence>
<evidence type="ECO:0000313" key="8">
    <source>
        <dbReference type="EnsemblProtists" id="PYU1_T006254"/>
    </source>
</evidence>
<evidence type="ECO:0000313" key="9">
    <source>
        <dbReference type="Proteomes" id="UP000019132"/>
    </source>
</evidence>
<keyword evidence="2 5" id="KW-0479">Metal-binding</keyword>
<sequence length="538" mass="60357">MLSIGQLVFAGAALSFVAVVVPISILVLVLVYGKLVTAKGKAPRFETLYNGSRKVWRLDTAIPFFEDTLELAKHVDDFQDYTASHVKQFNGEPYIVKVLGRPDSTVLSTPQAIEDVLKNEFECFPKGPFVNEGVRELLGEGIFGVDDAKWVHQRKTASNLFTKRALRDSMTTIVQTHAKVLHSILQRAADSKTSIDLFRLFNRFSIEVFSQIAFGIHLGCLDADEEHPFQTAFDSAQRQIVLRFARPSWFWKAQRWLGVGAEGILKENIKRIDDMVLEIIATSLHHRHNNGALTTQQQNGEKDIVSLFLDNVSQNPDFEAKDFDPRYLRDIVVNFLIAGRDTTAQSLSWLFYNLSSRPDVVAKVRAEIATKLPAFVSGEVTEISMEQSKELVYLEACLKESLRLHPTLPFGTKHVKHDVVLSDGTFIKANTTVGLAFYGMARLERVWGPNAESFNPDRWIDPDTGKLISVSSYKFTSFSAGPRMCLGMNLAMLEMKLVVSGLLSKFDVELVPGQKITYDFSLTLPVRGAMMANVTRVW</sequence>
<keyword evidence="9" id="KW-1185">Reference proteome</keyword>
<dbReference type="Pfam" id="PF00067">
    <property type="entry name" value="p450"/>
    <property type="match status" value="1"/>
</dbReference>
<keyword evidence="7" id="KW-0472">Membrane</keyword>
<dbReference type="GO" id="GO:0004497">
    <property type="term" value="F:monooxygenase activity"/>
    <property type="evidence" value="ECO:0007669"/>
    <property type="project" value="UniProtKB-KW"/>
</dbReference>
<dbReference type="eggNOG" id="KOG0157">
    <property type="taxonomic scope" value="Eukaryota"/>
</dbReference>
<dbReference type="EMBL" id="GL376625">
    <property type="status" value="NOT_ANNOTATED_CDS"/>
    <property type="molecule type" value="Genomic_DNA"/>
</dbReference>
<dbReference type="SUPFAM" id="SSF48264">
    <property type="entry name" value="Cytochrome P450"/>
    <property type="match status" value="1"/>
</dbReference>
<dbReference type="AlphaFoldDB" id="K3WMR2"/>
<keyword evidence="3 6" id="KW-0560">Oxidoreductase</keyword>
<dbReference type="Gene3D" id="1.10.630.10">
    <property type="entry name" value="Cytochrome P450"/>
    <property type="match status" value="1"/>
</dbReference>
<proteinExistence type="inferred from homology"/>
<evidence type="ECO:0000256" key="4">
    <source>
        <dbReference type="ARBA" id="ARBA00023004"/>
    </source>
</evidence>
<reference evidence="9" key="2">
    <citation type="submission" date="2010-04" db="EMBL/GenBank/DDBJ databases">
        <authorList>
            <person name="Buell R."/>
            <person name="Hamilton J."/>
            <person name="Hostetler J."/>
        </authorList>
    </citation>
    <scope>NUCLEOTIDE SEQUENCE [LARGE SCALE GENOMIC DNA]</scope>
    <source>
        <strain evidence="9">DAOM:BR144</strain>
    </source>
</reference>
<dbReference type="GO" id="GO:0006629">
    <property type="term" value="P:lipid metabolic process"/>
    <property type="evidence" value="ECO:0007669"/>
    <property type="project" value="UniProtKB-ARBA"/>
</dbReference>
<evidence type="ECO:0000256" key="5">
    <source>
        <dbReference type="PIRSR" id="PIRSR602401-1"/>
    </source>
</evidence>
<dbReference type="Proteomes" id="UP000019132">
    <property type="component" value="Unassembled WGS sequence"/>
</dbReference>
<keyword evidence="5 6" id="KW-0349">Heme</keyword>
<keyword evidence="7" id="KW-0812">Transmembrane</keyword>
<dbReference type="PRINTS" id="PR00463">
    <property type="entry name" value="EP450I"/>
</dbReference>
<dbReference type="GO" id="GO:0020037">
    <property type="term" value="F:heme binding"/>
    <property type="evidence" value="ECO:0007669"/>
    <property type="project" value="InterPro"/>
</dbReference>
<dbReference type="STRING" id="431595.K3WMR2"/>
<dbReference type="OMA" id="VPEHYEH"/>
<organism evidence="8 9">
    <name type="scientific">Globisporangium ultimum (strain ATCC 200006 / CBS 805.95 / DAOM BR144)</name>
    <name type="common">Pythium ultimum</name>
    <dbReference type="NCBI Taxonomy" id="431595"/>
    <lineage>
        <taxon>Eukaryota</taxon>
        <taxon>Sar</taxon>
        <taxon>Stramenopiles</taxon>
        <taxon>Oomycota</taxon>
        <taxon>Peronosporomycetes</taxon>
        <taxon>Pythiales</taxon>
        <taxon>Pythiaceae</taxon>
        <taxon>Globisporangium</taxon>
    </lineage>
</organism>
<dbReference type="InterPro" id="IPR017972">
    <property type="entry name" value="Cyt_P450_CS"/>
</dbReference>
<dbReference type="InterPro" id="IPR036396">
    <property type="entry name" value="Cyt_P450_sf"/>
</dbReference>
<dbReference type="GO" id="GO:0016705">
    <property type="term" value="F:oxidoreductase activity, acting on paired donors, with incorporation or reduction of molecular oxygen"/>
    <property type="evidence" value="ECO:0007669"/>
    <property type="project" value="InterPro"/>
</dbReference>
<dbReference type="HOGENOM" id="CLU_001570_27_2_1"/>
<accession>K3WMR2</accession>